<name>A0A4R6Q8I3_9FLAO</name>
<protein>
    <recommendedName>
        <fullName evidence="3">Choice-of-anchor D domain-containing protein</fullName>
    </recommendedName>
</protein>
<dbReference type="Proteomes" id="UP000295260">
    <property type="component" value="Unassembled WGS sequence"/>
</dbReference>
<comment type="caution">
    <text evidence="1">The sequence shown here is derived from an EMBL/GenBank/DDBJ whole genome shotgun (WGS) entry which is preliminary data.</text>
</comment>
<dbReference type="RefSeq" id="WP_133533374.1">
    <property type="nucleotide sequence ID" value="NZ_SNXR01000014.1"/>
</dbReference>
<dbReference type="OrthoDB" id="1652165at2"/>
<sequence>MIISKKIQLREYKVFLYSLFFLIPFFGMSQVNITNAVPSVLINFSNTMPTSVGTNPSTAYAGNGFSPNPTIAGRLNSNAWDVQGFTFGTLGFGGTQTLDSFGRGSVTSGVITTGIYAFTELPATVANPTLMIQPGAGEFAPGSITLRIRNNGTSNMTQLQVSYNLFFRNDGDMSNSFNFSHSFDNIGYNEEPTMDFISPELSDPFEWVQEAVSPSRSFVISGINVAPGAFYYIRWSCDDVSGTGTRDEFGLDDIQITGTYGAPAPEINVTGVGLTIVNNDTAPRVADGTEFAPIGSPLSTLNNTILKTFNIQNIGGLPLTISNVVIGGLNPEDFTIFIPTAGSPPTGTISEIISGAISNNELNIVFDPSVAGLRRAIVFIYSDDANENPYVFHIRGYGFNPTPEITLTGNTGGTGPIASGSLTPLLGNNTLYATQIVGVTNQTKDFKIKNDGTTVLTLTGVSPYITIGGTNPSDFSLVTFPSTPNMNPGFFRTFSINFNPTAPGIRTALVSIANNDSNENPYTFLIQGTGISPEMDVTGNGQPVVSGSTVPTFVNDTFFDFININATTNDRIFTIQNNGTSPLNIGAITISGPAASEYSILTTPAATLAIGASTTFTIRFDPSSVGLKDALVSIVNNDLNENPYTFAINGYGVNYTTCDFGANEIIAIQDFETTPVTPTWGYTTTGITTVTNGTAYAISGDGGLTNKFIGGRSFQASNSATARIIMNAINTSAFSDVQLNVKIGAFAGNTSGGMDGIVPLDRVIASVSTNGGLSWSDEVQIVGNNNSVWSFDSGIASATKVFTGTNLVQTFSPSNAPLAGINYQTTEGYSNLVITGLPKISNLLIRLSIISNSGQEVWAIDNVTLYGRRELTSTWNGTTWSDGTPTSTVKAIIGENYQTITHGNLTACKCQIASGKAVTIGSNSSAVIESNIDNAGSIIIENSGSLVQRNDFAVNTGNNINVKRTTTNMIEYDYTYWSSPVGGQTLYNLSPQTSADRFYAFSPTLGNWVPTARTSVMSAGKGYIVRAPDSFGNTPTAYNAEFIGSINNGFIQTPIINSVSEWNLIGNPYPSAIDADAFLDLTANTTVIGGTIYLWTHNTPMSASSNYTANDYAVYNKFGGVGTRAALNPGINNTYPLGKIASGQGFFVRALTNGNATFINSMRIATDNATFYRTNSNQNTVQSSQGLERHRLWLNLTNTQGAFKQTLVGYVQNGTNDIDRDFDGTTISAGNIINFYSICNNQNLAIQGRMLPFSDEDVIPLGYSSNVAGNFTITLENYDGLFESYENIFLEDKLLNVVHNIKSSPYTFVTTTGIHNNRFSLRYNNQSLGNSDFDESNQVIVTTNDLVVDIYSNKENIAAIEVFDMLGRKILSKKDINALNYKIENITTQQTLIVKIKLENGIYVTKKVIVN</sequence>
<dbReference type="NCBIfam" id="NF012200">
    <property type="entry name" value="choice_anch_D"/>
    <property type="match status" value="3"/>
</dbReference>
<dbReference type="Gene3D" id="2.60.40.10">
    <property type="entry name" value="Immunoglobulins"/>
    <property type="match status" value="3"/>
</dbReference>
<keyword evidence="2" id="KW-1185">Reference proteome</keyword>
<proteinExistence type="predicted"/>
<organism evidence="1 2">
    <name type="scientific">Flavobacterium dankookense</name>
    <dbReference type="NCBI Taxonomy" id="706186"/>
    <lineage>
        <taxon>Bacteria</taxon>
        <taxon>Pseudomonadati</taxon>
        <taxon>Bacteroidota</taxon>
        <taxon>Flavobacteriia</taxon>
        <taxon>Flavobacteriales</taxon>
        <taxon>Flavobacteriaceae</taxon>
        <taxon>Flavobacterium</taxon>
    </lineage>
</organism>
<evidence type="ECO:0000313" key="1">
    <source>
        <dbReference type="EMBL" id="TDP58884.1"/>
    </source>
</evidence>
<evidence type="ECO:0008006" key="3">
    <source>
        <dbReference type="Google" id="ProtNLM"/>
    </source>
</evidence>
<evidence type="ECO:0000313" key="2">
    <source>
        <dbReference type="Proteomes" id="UP000295260"/>
    </source>
</evidence>
<dbReference type="EMBL" id="SNXR01000014">
    <property type="protein sequence ID" value="TDP58884.1"/>
    <property type="molecule type" value="Genomic_DNA"/>
</dbReference>
<accession>A0A4R6Q8I3</accession>
<dbReference type="Gene3D" id="2.60.120.260">
    <property type="entry name" value="Galactose-binding domain-like"/>
    <property type="match status" value="1"/>
</dbReference>
<dbReference type="NCBIfam" id="NF033708">
    <property type="entry name" value="T9SS_Cterm_ChiA"/>
    <property type="match status" value="1"/>
</dbReference>
<dbReference type="InterPro" id="IPR013783">
    <property type="entry name" value="Ig-like_fold"/>
</dbReference>
<gene>
    <name evidence="1" type="ORF">BC748_2129</name>
</gene>
<reference evidence="1 2" key="1">
    <citation type="submission" date="2019-03" db="EMBL/GenBank/DDBJ databases">
        <title>Genomic Encyclopedia of Archaeal and Bacterial Type Strains, Phase II (KMG-II): from individual species to whole genera.</title>
        <authorList>
            <person name="Goeker M."/>
        </authorList>
    </citation>
    <scope>NUCLEOTIDE SEQUENCE [LARGE SCALE GENOMIC DNA]</scope>
    <source>
        <strain evidence="1 2">DSM 25687</strain>
    </source>
</reference>